<organism evidence="4 5">
    <name type="scientific">Achromobacter denitrificans</name>
    <name type="common">Alcaligenes denitrificans</name>
    <dbReference type="NCBI Taxonomy" id="32002"/>
    <lineage>
        <taxon>Bacteria</taxon>
        <taxon>Pseudomonadati</taxon>
        <taxon>Pseudomonadota</taxon>
        <taxon>Betaproteobacteria</taxon>
        <taxon>Burkholderiales</taxon>
        <taxon>Alcaligenaceae</taxon>
        <taxon>Achromobacter</taxon>
    </lineage>
</organism>
<dbReference type="RefSeq" id="WP_062681874.1">
    <property type="nucleotide sequence ID" value="NZ_BLWG01000325.1"/>
</dbReference>
<dbReference type="SUPFAM" id="SSF53335">
    <property type="entry name" value="S-adenosyl-L-methionine-dependent methyltransferases"/>
    <property type="match status" value="1"/>
</dbReference>
<dbReference type="Pfam" id="PF13649">
    <property type="entry name" value="Methyltransf_25"/>
    <property type="match status" value="1"/>
</dbReference>
<keyword evidence="1" id="KW-0949">S-adenosyl-L-methionine</keyword>
<dbReference type="GeneID" id="92846598"/>
<feature type="region of interest" description="Disordered" evidence="2">
    <location>
        <begin position="1"/>
        <end position="22"/>
    </location>
</feature>
<dbReference type="Gene3D" id="3.40.50.150">
    <property type="entry name" value="Vaccinia Virus protein VP39"/>
    <property type="match status" value="1"/>
</dbReference>
<evidence type="ECO:0000313" key="4">
    <source>
        <dbReference type="EMBL" id="QKQ47614.1"/>
    </source>
</evidence>
<feature type="compositionally biased region" description="Low complexity" evidence="2">
    <location>
        <begin position="12"/>
        <end position="21"/>
    </location>
</feature>
<reference evidence="4 5" key="1">
    <citation type="submission" date="2020-05" db="EMBL/GenBank/DDBJ databases">
        <title>FDA dAtabase for Regulatory Grade micrObial Sequences (FDA-ARGOS): Supporting development and validation of Infectious Disease Dx tests.</title>
        <authorList>
            <person name="Sproer C."/>
            <person name="Gronow S."/>
            <person name="Severitt S."/>
            <person name="Schroder I."/>
            <person name="Tallon L."/>
            <person name="Sadzewicz L."/>
            <person name="Zhao X."/>
            <person name="Vavikolanu K."/>
            <person name="Mehta A."/>
            <person name="Aluvathingal J."/>
            <person name="Nadendla S."/>
            <person name="Myers T."/>
            <person name="Yan Y."/>
            <person name="Sichtig H."/>
        </authorList>
    </citation>
    <scope>NUCLEOTIDE SEQUENCE [LARGE SCALE GENOMIC DNA]</scope>
    <source>
        <strain evidence="4 5">FDAARGOS_787</strain>
    </source>
</reference>
<evidence type="ECO:0000256" key="2">
    <source>
        <dbReference type="SAM" id="MobiDB-lite"/>
    </source>
</evidence>
<proteinExistence type="predicted"/>
<keyword evidence="4" id="KW-0489">Methyltransferase</keyword>
<name>A0A6N0JKM6_ACHDE</name>
<dbReference type="GO" id="GO:0000179">
    <property type="term" value="F:rRNA (adenine-N6,N6-)-dimethyltransferase activity"/>
    <property type="evidence" value="ECO:0007669"/>
    <property type="project" value="InterPro"/>
</dbReference>
<dbReference type="InterPro" id="IPR041698">
    <property type="entry name" value="Methyltransf_25"/>
</dbReference>
<sequence length="211" mass="22373">MHSSPSYRTAAHPSPSRSHSPLTWLQERKQFVRALLSNPAAIGAVAPSGPALAAAITASIPPNGGKVLELGCGTGVFTREMLRKGVDPARLVLVEQDEAMSSSLRAQFPQAAVLQVCAQELSRDSHPELDGIGAAICGLPLRNMSGAHHHRLLTAVFDAMEEGGSMELFTYGMRCPVAPGVLDACGLSARRIGFVPFNLPPASVFRVSRRP</sequence>
<dbReference type="CDD" id="cd02440">
    <property type="entry name" value="AdoMet_MTases"/>
    <property type="match status" value="1"/>
</dbReference>
<protein>
    <submittedName>
        <fullName evidence="4">Methyltransferase domain-containing protein</fullName>
    </submittedName>
</protein>
<gene>
    <name evidence="4" type="ORF">FOC81_13305</name>
</gene>
<dbReference type="InterPro" id="IPR020596">
    <property type="entry name" value="rRNA_Ade_Mease_Trfase_CS"/>
</dbReference>
<feature type="domain" description="Methyltransferase" evidence="3">
    <location>
        <begin position="67"/>
        <end position="164"/>
    </location>
</feature>
<dbReference type="Proteomes" id="UP000509782">
    <property type="component" value="Chromosome"/>
</dbReference>
<evidence type="ECO:0000259" key="3">
    <source>
        <dbReference type="Pfam" id="PF13649"/>
    </source>
</evidence>
<evidence type="ECO:0000313" key="5">
    <source>
        <dbReference type="Proteomes" id="UP000509782"/>
    </source>
</evidence>
<dbReference type="AlphaFoldDB" id="A0A6N0JKM6"/>
<dbReference type="InterPro" id="IPR029063">
    <property type="entry name" value="SAM-dependent_MTases_sf"/>
</dbReference>
<evidence type="ECO:0000256" key="1">
    <source>
        <dbReference type="ARBA" id="ARBA00022691"/>
    </source>
</evidence>
<dbReference type="PROSITE" id="PS01131">
    <property type="entry name" value="RRNA_A_DIMETH"/>
    <property type="match status" value="1"/>
</dbReference>
<accession>A0A6N0JKM6</accession>
<dbReference type="EMBL" id="CP054569">
    <property type="protein sequence ID" value="QKQ47614.1"/>
    <property type="molecule type" value="Genomic_DNA"/>
</dbReference>
<keyword evidence="4" id="KW-0808">Transferase</keyword>